<comment type="similarity">
    <text evidence="1">Belongs to the membrane fusion protein (MFP) (TC 8.A.1) family.</text>
</comment>
<dbReference type="InterPro" id="IPR058637">
    <property type="entry name" value="YknX-like_C"/>
</dbReference>
<evidence type="ECO:0000256" key="2">
    <source>
        <dbReference type="SAM" id="Coils"/>
    </source>
</evidence>
<evidence type="ECO:0000256" key="3">
    <source>
        <dbReference type="SAM" id="Phobius"/>
    </source>
</evidence>
<dbReference type="RefSeq" id="WP_338608911.1">
    <property type="nucleotide sequence ID" value="NZ_CP146275.1"/>
</dbReference>
<reference evidence="7 8" key="1">
    <citation type="submission" date="2024-02" db="EMBL/GenBank/DDBJ databases">
        <title>Complete genome sequence of Pelagibacterium nitratireducens ZH15.</title>
        <authorList>
            <person name="Zhao L.H."/>
        </authorList>
    </citation>
    <scope>NUCLEOTIDE SEQUENCE [LARGE SCALE GENOMIC DNA]</scope>
    <source>
        <strain evidence="7 8">ZH15</strain>
    </source>
</reference>
<gene>
    <name evidence="7" type="ORF">V6617_02635</name>
</gene>
<keyword evidence="3" id="KW-0472">Membrane</keyword>
<dbReference type="InterPro" id="IPR006143">
    <property type="entry name" value="RND_pump_MFP"/>
</dbReference>
<dbReference type="Gene3D" id="2.40.30.170">
    <property type="match status" value="1"/>
</dbReference>
<keyword evidence="2" id="KW-0175">Coiled coil</keyword>
<dbReference type="Pfam" id="PF25989">
    <property type="entry name" value="YknX_C"/>
    <property type="match status" value="1"/>
</dbReference>
<dbReference type="Pfam" id="PF25973">
    <property type="entry name" value="BSH_CzcB"/>
    <property type="match status" value="1"/>
</dbReference>
<evidence type="ECO:0000259" key="6">
    <source>
        <dbReference type="Pfam" id="PF25989"/>
    </source>
</evidence>
<dbReference type="PANTHER" id="PTHR30469:SF15">
    <property type="entry name" value="HLYD FAMILY OF SECRETION PROTEINS"/>
    <property type="match status" value="1"/>
</dbReference>
<feature type="coiled-coil region" evidence="2">
    <location>
        <begin position="130"/>
        <end position="202"/>
    </location>
</feature>
<keyword evidence="3" id="KW-0812">Transmembrane</keyword>
<dbReference type="InterPro" id="IPR058647">
    <property type="entry name" value="BSH_CzcB-like"/>
</dbReference>
<dbReference type="Gene3D" id="2.40.50.100">
    <property type="match status" value="1"/>
</dbReference>
<dbReference type="Gene3D" id="1.10.287.470">
    <property type="entry name" value="Helix hairpin bin"/>
    <property type="match status" value="1"/>
</dbReference>
<dbReference type="Proteomes" id="UP001369958">
    <property type="component" value="Chromosome"/>
</dbReference>
<dbReference type="Pfam" id="PF25954">
    <property type="entry name" value="Beta-barrel_RND_2"/>
    <property type="match status" value="1"/>
</dbReference>
<name>A0ABZ2I2D6_9HYPH</name>
<evidence type="ECO:0000259" key="4">
    <source>
        <dbReference type="Pfam" id="PF25954"/>
    </source>
</evidence>
<organism evidence="7 8">
    <name type="scientific">Pelagibacterium nitratireducens</name>
    <dbReference type="NCBI Taxonomy" id="1046114"/>
    <lineage>
        <taxon>Bacteria</taxon>
        <taxon>Pseudomonadati</taxon>
        <taxon>Pseudomonadota</taxon>
        <taxon>Alphaproteobacteria</taxon>
        <taxon>Hyphomicrobiales</taxon>
        <taxon>Devosiaceae</taxon>
        <taxon>Pelagibacterium</taxon>
    </lineage>
</organism>
<evidence type="ECO:0000256" key="1">
    <source>
        <dbReference type="ARBA" id="ARBA00009477"/>
    </source>
</evidence>
<evidence type="ECO:0000313" key="7">
    <source>
        <dbReference type="EMBL" id="WWT33380.1"/>
    </source>
</evidence>
<protein>
    <submittedName>
        <fullName evidence="7">Efflux RND transporter periplasmic adaptor subunit</fullName>
    </submittedName>
</protein>
<accession>A0ABZ2I2D6</accession>
<dbReference type="PANTHER" id="PTHR30469">
    <property type="entry name" value="MULTIDRUG RESISTANCE PROTEIN MDTA"/>
    <property type="match status" value="1"/>
</dbReference>
<evidence type="ECO:0000313" key="8">
    <source>
        <dbReference type="Proteomes" id="UP001369958"/>
    </source>
</evidence>
<dbReference type="NCBIfam" id="TIGR01730">
    <property type="entry name" value="RND_mfp"/>
    <property type="match status" value="1"/>
</dbReference>
<dbReference type="Gene3D" id="2.40.420.20">
    <property type="match status" value="1"/>
</dbReference>
<evidence type="ECO:0000259" key="5">
    <source>
        <dbReference type="Pfam" id="PF25973"/>
    </source>
</evidence>
<dbReference type="EMBL" id="CP146275">
    <property type="protein sequence ID" value="WWT33380.1"/>
    <property type="molecule type" value="Genomic_DNA"/>
</dbReference>
<sequence length="389" mass="40641">MTEHTQTVADSSAKPVRRRWAGAAIVLLILAGGGFALSGAFDAPQAQDVADPVTAEPRVMQLHTSEVYDVAPRDLSEAIAFTGSVRPVRSADISAQVAGIANQVHVQAGDTVSEGDVLVEIDATDLNLQLRQQQSALNSTEIQLNAARQTLDRVRSLAERGSTPQATLDAAISDVDGLEASLASLQSQVEQVETNIERTLVRAPFDGTVSRRMVEPGQVVGQGAVVMSLVDLSRLTVDAMVPLAQTASIAAGQTASLEVHGLDGAVFEAAVERINPVAEEGTRSVVVHLGLDNRDAQLRGGMFVTGRIVTESSSDAIAVPQDAVLGSEGERYVLAVVDGEVTRQPVSVEKVWDRLGLIEISDGVAAGEVVVALPLSGLEAGQNVVVGAL</sequence>
<keyword evidence="3" id="KW-1133">Transmembrane helix</keyword>
<feature type="transmembrane region" description="Helical" evidence="3">
    <location>
        <begin position="20"/>
        <end position="41"/>
    </location>
</feature>
<dbReference type="InterPro" id="IPR058792">
    <property type="entry name" value="Beta-barrel_RND_2"/>
</dbReference>
<dbReference type="SUPFAM" id="SSF111369">
    <property type="entry name" value="HlyD-like secretion proteins"/>
    <property type="match status" value="1"/>
</dbReference>
<feature type="domain" description="YknX-like C-terminal permuted SH3-like" evidence="6">
    <location>
        <begin position="316"/>
        <end position="385"/>
    </location>
</feature>
<feature type="domain" description="CzcB-like barrel-sandwich hybrid" evidence="5">
    <location>
        <begin position="90"/>
        <end position="231"/>
    </location>
</feature>
<feature type="domain" description="CusB-like beta-barrel" evidence="4">
    <location>
        <begin position="237"/>
        <end position="311"/>
    </location>
</feature>
<proteinExistence type="inferred from homology"/>
<keyword evidence="8" id="KW-1185">Reference proteome</keyword>